<reference evidence="1" key="1">
    <citation type="submission" date="2022-05" db="EMBL/GenBank/DDBJ databases">
        <title>The Musa troglodytarum L. genome provides insights into the mechanism of non-climacteric behaviour and enrichment of carotenoids.</title>
        <authorList>
            <person name="Wang J."/>
        </authorList>
    </citation>
    <scope>NUCLEOTIDE SEQUENCE</scope>
    <source>
        <tissue evidence="1">Leaf</tissue>
    </source>
</reference>
<protein>
    <submittedName>
        <fullName evidence="1">Uncharacterized protein</fullName>
    </submittedName>
</protein>
<dbReference type="OrthoDB" id="409173at2759"/>
<accession>A0A9E7JEY3</accession>
<gene>
    <name evidence="1" type="ORF">MUK42_18558</name>
</gene>
<dbReference type="AlphaFoldDB" id="A0A9E7JEY3"/>
<organism evidence="1 2">
    <name type="scientific">Musa troglodytarum</name>
    <name type="common">fe'i banana</name>
    <dbReference type="NCBI Taxonomy" id="320322"/>
    <lineage>
        <taxon>Eukaryota</taxon>
        <taxon>Viridiplantae</taxon>
        <taxon>Streptophyta</taxon>
        <taxon>Embryophyta</taxon>
        <taxon>Tracheophyta</taxon>
        <taxon>Spermatophyta</taxon>
        <taxon>Magnoliopsida</taxon>
        <taxon>Liliopsida</taxon>
        <taxon>Zingiberales</taxon>
        <taxon>Musaceae</taxon>
        <taxon>Musa</taxon>
    </lineage>
</organism>
<dbReference type="EMBL" id="CP097503">
    <property type="protein sequence ID" value="URD78182.1"/>
    <property type="molecule type" value="Genomic_DNA"/>
</dbReference>
<keyword evidence="2" id="KW-1185">Reference proteome</keyword>
<dbReference type="Proteomes" id="UP001055439">
    <property type="component" value="Chromosome 10"/>
</dbReference>
<sequence>MVSAFFASLECCPYINLSTAKDDNDEPDEAKEHPLFLTKPILHDELRGVGLWSQFSQLVCHTFDYPSYSSNVTGNLKSRGCRVGVMICFLRI</sequence>
<evidence type="ECO:0000313" key="1">
    <source>
        <dbReference type="EMBL" id="URD78182.1"/>
    </source>
</evidence>
<proteinExistence type="predicted"/>
<name>A0A9E7JEY3_9LILI</name>
<evidence type="ECO:0000313" key="2">
    <source>
        <dbReference type="Proteomes" id="UP001055439"/>
    </source>
</evidence>